<proteinExistence type="predicted"/>
<dbReference type="EMBL" id="JAGINW010000001">
    <property type="protein sequence ID" value="MBP2327931.1"/>
    <property type="molecule type" value="Genomic_DNA"/>
</dbReference>
<feature type="signal peptide" evidence="2">
    <location>
        <begin position="1"/>
        <end position="24"/>
    </location>
</feature>
<keyword evidence="2" id="KW-0732">Signal</keyword>
<organism evidence="3 4">
    <name type="scientific">Kibdelosporangium banguiense</name>
    <dbReference type="NCBI Taxonomy" id="1365924"/>
    <lineage>
        <taxon>Bacteria</taxon>
        <taxon>Bacillati</taxon>
        <taxon>Actinomycetota</taxon>
        <taxon>Actinomycetes</taxon>
        <taxon>Pseudonocardiales</taxon>
        <taxon>Pseudonocardiaceae</taxon>
        <taxon>Kibdelosporangium</taxon>
    </lineage>
</organism>
<reference evidence="3 4" key="1">
    <citation type="submission" date="2021-03" db="EMBL/GenBank/DDBJ databases">
        <title>Sequencing the genomes of 1000 actinobacteria strains.</title>
        <authorList>
            <person name="Klenk H.-P."/>
        </authorList>
    </citation>
    <scope>NUCLEOTIDE SEQUENCE [LARGE SCALE GENOMIC DNA]</scope>
    <source>
        <strain evidence="3 4">DSM 46670</strain>
    </source>
</reference>
<keyword evidence="4" id="KW-1185">Reference proteome</keyword>
<protein>
    <recommendedName>
        <fullName evidence="5">Secreted protein</fullName>
    </recommendedName>
</protein>
<comment type="caution">
    <text evidence="3">The sequence shown here is derived from an EMBL/GenBank/DDBJ whole genome shotgun (WGS) entry which is preliminary data.</text>
</comment>
<evidence type="ECO:0008006" key="5">
    <source>
        <dbReference type="Google" id="ProtNLM"/>
    </source>
</evidence>
<evidence type="ECO:0000256" key="1">
    <source>
        <dbReference type="SAM" id="MobiDB-lite"/>
    </source>
</evidence>
<dbReference type="Proteomes" id="UP001519332">
    <property type="component" value="Unassembled WGS sequence"/>
</dbReference>
<feature type="region of interest" description="Disordered" evidence="1">
    <location>
        <begin position="67"/>
        <end position="88"/>
    </location>
</feature>
<name>A0ABS4TU32_9PSEU</name>
<sequence length="137" mass="14680">MRRTLTVLAMIAATSLASTGVSDASQVADPDDEAGTLGGCVANVCGSVMNESNHVIWAIKDWGNGGPAPGTEFKPLQPNEQTPPNEDWDGVYVECNASGRLATWVPPVWVWKDFTVPARWAKKIATNEDAHIRGQSC</sequence>
<evidence type="ECO:0000313" key="4">
    <source>
        <dbReference type="Proteomes" id="UP001519332"/>
    </source>
</evidence>
<feature type="chain" id="PRO_5046503453" description="Secreted protein" evidence="2">
    <location>
        <begin position="25"/>
        <end position="137"/>
    </location>
</feature>
<gene>
    <name evidence="3" type="ORF">JOF56_008316</name>
</gene>
<accession>A0ABS4TU32</accession>
<evidence type="ECO:0000256" key="2">
    <source>
        <dbReference type="SAM" id="SignalP"/>
    </source>
</evidence>
<evidence type="ECO:0000313" key="3">
    <source>
        <dbReference type="EMBL" id="MBP2327931.1"/>
    </source>
</evidence>
<dbReference type="RefSeq" id="WP_209645022.1">
    <property type="nucleotide sequence ID" value="NZ_JAGINW010000001.1"/>
</dbReference>